<evidence type="ECO:0000313" key="1">
    <source>
        <dbReference type="EMBL" id="JAD70258.1"/>
    </source>
</evidence>
<accession>A0A0A9C722</accession>
<dbReference type="EMBL" id="GBRH01227637">
    <property type="protein sequence ID" value="JAD70258.1"/>
    <property type="molecule type" value="Transcribed_RNA"/>
</dbReference>
<reference evidence="1" key="2">
    <citation type="journal article" date="2015" name="Data Brief">
        <title>Shoot transcriptome of the giant reed, Arundo donax.</title>
        <authorList>
            <person name="Barrero R.A."/>
            <person name="Guerrero F.D."/>
            <person name="Moolhuijzen P."/>
            <person name="Goolsby J.A."/>
            <person name="Tidwell J."/>
            <person name="Bellgard S.E."/>
            <person name="Bellgard M.I."/>
        </authorList>
    </citation>
    <scope>NUCLEOTIDE SEQUENCE</scope>
    <source>
        <tissue evidence="1">Shoot tissue taken approximately 20 cm above the soil surface</tissue>
    </source>
</reference>
<organism evidence="1">
    <name type="scientific">Arundo donax</name>
    <name type="common">Giant reed</name>
    <name type="synonym">Donax arundinaceus</name>
    <dbReference type="NCBI Taxonomy" id="35708"/>
    <lineage>
        <taxon>Eukaryota</taxon>
        <taxon>Viridiplantae</taxon>
        <taxon>Streptophyta</taxon>
        <taxon>Embryophyta</taxon>
        <taxon>Tracheophyta</taxon>
        <taxon>Spermatophyta</taxon>
        <taxon>Magnoliopsida</taxon>
        <taxon>Liliopsida</taxon>
        <taxon>Poales</taxon>
        <taxon>Poaceae</taxon>
        <taxon>PACMAD clade</taxon>
        <taxon>Arundinoideae</taxon>
        <taxon>Arundineae</taxon>
        <taxon>Arundo</taxon>
    </lineage>
</organism>
<proteinExistence type="predicted"/>
<reference evidence="1" key="1">
    <citation type="submission" date="2014-09" db="EMBL/GenBank/DDBJ databases">
        <authorList>
            <person name="Magalhaes I.L.F."/>
            <person name="Oliveira U."/>
            <person name="Santos F.R."/>
            <person name="Vidigal T.H.D.A."/>
            <person name="Brescovit A.D."/>
            <person name="Santos A.J."/>
        </authorList>
    </citation>
    <scope>NUCLEOTIDE SEQUENCE</scope>
    <source>
        <tissue evidence="1">Shoot tissue taken approximately 20 cm above the soil surface</tissue>
    </source>
</reference>
<sequence>MEMAAFANCTGVTR</sequence>
<protein>
    <submittedName>
        <fullName evidence="1">Uncharacterized protein</fullName>
    </submittedName>
</protein>
<name>A0A0A9C722_ARUDO</name>